<dbReference type="RefSeq" id="WP_133537229.1">
    <property type="nucleotide sequence ID" value="NZ_SNYH01000005.1"/>
</dbReference>
<sequence length="78" mass="8145">MKKQILNLGKTLSKKEQKLVNGGGAIGFCDEGGNCPTGQYCEGIYCYLNDGGSNNGGNNNCTGPWQFCPEGSISCTGC</sequence>
<keyword evidence="2" id="KW-1185">Reference proteome</keyword>
<protein>
    <submittedName>
        <fullName evidence="1">Uncharacterized protein</fullName>
    </submittedName>
</protein>
<organism evidence="1 2">
    <name type="scientific">Tenacibaculum caenipelagi</name>
    <dbReference type="NCBI Taxonomy" id="1325435"/>
    <lineage>
        <taxon>Bacteria</taxon>
        <taxon>Pseudomonadati</taxon>
        <taxon>Bacteroidota</taxon>
        <taxon>Flavobacteriia</taxon>
        <taxon>Flavobacteriales</taxon>
        <taxon>Flavobacteriaceae</taxon>
        <taxon>Tenacibaculum</taxon>
    </lineage>
</organism>
<dbReference type="Proteomes" id="UP000295390">
    <property type="component" value="Unassembled WGS sequence"/>
</dbReference>
<evidence type="ECO:0000313" key="1">
    <source>
        <dbReference type="EMBL" id="TDQ23959.1"/>
    </source>
</evidence>
<comment type="caution">
    <text evidence="1">The sequence shown here is derived from an EMBL/GenBank/DDBJ whole genome shotgun (WGS) entry which is preliminary data.</text>
</comment>
<dbReference type="OrthoDB" id="1189756at2"/>
<dbReference type="EMBL" id="SNYH01000005">
    <property type="protein sequence ID" value="TDQ23959.1"/>
    <property type="molecule type" value="Genomic_DNA"/>
</dbReference>
<evidence type="ECO:0000313" key="2">
    <source>
        <dbReference type="Proteomes" id="UP000295390"/>
    </source>
</evidence>
<proteinExistence type="predicted"/>
<name>A0A4R6TBX1_9FLAO</name>
<dbReference type="AlphaFoldDB" id="A0A4R6TBX1"/>
<reference evidence="1 2" key="1">
    <citation type="submission" date="2019-03" db="EMBL/GenBank/DDBJ databases">
        <title>Genomic Encyclopedia of Type Strains, Phase III (KMG-III): the genomes of soil and plant-associated and newly described type strains.</title>
        <authorList>
            <person name="Whitman W."/>
        </authorList>
    </citation>
    <scope>NUCLEOTIDE SEQUENCE [LARGE SCALE GENOMIC DNA]</scope>
    <source>
        <strain evidence="1 2">CECT 8283</strain>
    </source>
</reference>
<gene>
    <name evidence="1" type="ORF">DFQ07_2498</name>
</gene>
<accession>A0A4R6TBX1</accession>